<comment type="subcellular location">
    <subcellularLocation>
        <location evidence="1">Virion tegument</location>
    </subcellularLocation>
</comment>
<organism evidence="8 9">
    <name type="scientific">Saimiriine betaherpesvirus 4</name>
    <dbReference type="NCBI Taxonomy" id="1535247"/>
    <lineage>
        <taxon>Viruses</taxon>
        <taxon>Duplodnaviria</taxon>
        <taxon>Heunggongvirae</taxon>
        <taxon>Peploviricota</taxon>
        <taxon>Herviviricetes</taxon>
        <taxon>Herpesvirales</taxon>
        <taxon>Orthoherpesviridae</taxon>
        <taxon>Betaherpesvirinae</taxon>
        <taxon>Cytomegalovirus</taxon>
        <taxon>Cytomegalovirus saimiriinebeta4</taxon>
    </lineage>
</organism>
<dbReference type="OrthoDB" id="10539at10239"/>
<dbReference type="GO" id="GO:0006355">
    <property type="term" value="P:regulation of DNA-templated transcription"/>
    <property type="evidence" value="ECO:0007669"/>
    <property type="project" value="InterPro"/>
</dbReference>
<dbReference type="InterPro" id="IPR008648">
    <property type="entry name" value="ICP27-like"/>
</dbReference>
<dbReference type="Pfam" id="PF05459">
    <property type="entry name" value="Herpes_UL69"/>
    <property type="match status" value="1"/>
</dbReference>
<evidence type="ECO:0000313" key="9">
    <source>
        <dbReference type="Proteomes" id="UP000097892"/>
    </source>
</evidence>
<evidence type="ECO:0000256" key="5">
    <source>
        <dbReference type="ARBA" id="ARBA00023163"/>
    </source>
</evidence>
<sequence length="527" mass="60775">MDYPRSRYATSLSTLDEYERKARRARRFALDYELDNKRPRREPAPRRYDVDPDVIYNRCRPRSRRSPCHSRPAVDTYYHRRRRTYTSATTPHASGTPATTRENPFSQVLDAELSAMSEQELDHLSELIQQKRIQRQKKDAEELTAPSSTSPPYDLQRYTAESLGLIPYRDDVRKPVAFPDYNDSGRILLSHDELMQTDYIFDIRRQFDWLKPTTLQKLVIERKFSVNNASSLHTLVAMIDETLSYLKFHYVHEIPVNPYDPYVSTVHSMRQLLFNKLNNVDLACIMKEKEWGPNCSLLKQLARKPVRANHSVDNTYDVQRRPVTDFTHPLHQAMSFVTSFARSVALLKRRAEHSNTPMFLSRFDDNHAIEAYRCGMIADLTIGAFRRHECDNELCATKLHIALQSYRVMLSFCPFDEHCVLDLSPLIPEHGEEGCNDTPTAPDAPATFSDTEAPANTTANTWNPSPEPVHEAAPERTWNVSSTEIPMQTTTSETTVPDLSTTDPMTMQSLTPDYDNMLCYSDMEDDY</sequence>
<dbReference type="KEGG" id="vg:11464289"/>
<evidence type="ECO:0000256" key="4">
    <source>
        <dbReference type="ARBA" id="ARBA00023015"/>
    </source>
</evidence>
<dbReference type="Proteomes" id="UP000097892">
    <property type="component" value="Segment"/>
</dbReference>
<protein>
    <recommendedName>
        <fullName evidence="2">mRNA export factor ICP27 homolog</fullName>
    </recommendedName>
</protein>
<feature type="region of interest" description="Disordered" evidence="7">
    <location>
        <begin position="489"/>
        <end position="510"/>
    </location>
</feature>
<reference evidence="8" key="1">
    <citation type="submission" date="2011-12" db="EMBL/GenBank/DDBJ databases">
        <title>Comparative genomics of primate cytomegaloviruses.</title>
        <authorList>
            <person name="Davison A.J."/>
            <person name="Holton M."/>
            <person name="Dolan A."/>
            <person name="Dargan D.J."/>
            <person name="Gatherer D."/>
            <person name="Hayward G.S."/>
        </authorList>
    </citation>
    <scope>NUCLEOTIDE SEQUENCE [LARGE SCALE GENOMIC DNA]</scope>
    <source>
        <strain evidence="8">SqSHV</strain>
    </source>
</reference>
<feature type="region of interest" description="Disordered" evidence="7">
    <location>
        <begin position="132"/>
        <end position="154"/>
    </location>
</feature>
<evidence type="ECO:0000256" key="1">
    <source>
        <dbReference type="ARBA" id="ARBA00004535"/>
    </source>
</evidence>
<accession>G8XSX3</accession>
<keyword evidence="3" id="KW-0920">Virion tegument</keyword>
<keyword evidence="3" id="KW-0946">Virion</keyword>
<proteinExistence type="predicted"/>
<keyword evidence="6" id="KW-1035">Host cytoplasm</keyword>
<name>G8XSX3_9BETA</name>
<evidence type="ECO:0000313" key="8">
    <source>
        <dbReference type="EMBL" id="AEV80919.1"/>
    </source>
</evidence>
<gene>
    <name evidence="8" type="primary">UL69</name>
</gene>
<evidence type="ECO:0000256" key="6">
    <source>
        <dbReference type="ARBA" id="ARBA00023200"/>
    </source>
</evidence>
<dbReference type="GO" id="GO:0019033">
    <property type="term" value="C:viral tegument"/>
    <property type="evidence" value="ECO:0007669"/>
    <property type="project" value="UniProtKB-SubCell"/>
</dbReference>
<evidence type="ECO:0000256" key="3">
    <source>
        <dbReference type="ARBA" id="ARBA00022580"/>
    </source>
</evidence>
<evidence type="ECO:0000256" key="2">
    <source>
        <dbReference type="ARBA" id="ARBA00016989"/>
    </source>
</evidence>
<dbReference type="GeneID" id="11464289"/>
<evidence type="ECO:0000256" key="7">
    <source>
        <dbReference type="SAM" id="MobiDB-lite"/>
    </source>
</evidence>
<keyword evidence="4" id="KW-0805">Transcription regulation</keyword>
<dbReference type="RefSeq" id="YP_004940231.1">
    <property type="nucleotide sequence ID" value="NC_016448.1"/>
</dbReference>
<keyword evidence="9" id="KW-1185">Reference proteome</keyword>
<keyword evidence="5" id="KW-0804">Transcription</keyword>
<dbReference type="EMBL" id="FJ483967">
    <property type="protein sequence ID" value="AEV80919.1"/>
    <property type="molecule type" value="Genomic_DNA"/>
</dbReference>